<dbReference type="AlphaFoldDB" id="A0A9W9F155"/>
<dbReference type="GeneID" id="81396253"/>
<gene>
    <name evidence="2" type="ORF">NUU61_006557</name>
</gene>
<reference evidence="2" key="2">
    <citation type="journal article" date="2023" name="IMA Fungus">
        <title>Comparative genomic study of the Penicillium genus elucidates a diverse pangenome and 15 lateral gene transfer events.</title>
        <authorList>
            <person name="Petersen C."/>
            <person name="Sorensen T."/>
            <person name="Nielsen M.R."/>
            <person name="Sondergaard T.E."/>
            <person name="Sorensen J.L."/>
            <person name="Fitzpatrick D.A."/>
            <person name="Frisvad J.C."/>
            <person name="Nielsen K.L."/>
        </authorList>
    </citation>
    <scope>NUCLEOTIDE SEQUENCE</scope>
    <source>
        <strain evidence="2">IBT 34128</strain>
    </source>
</reference>
<evidence type="ECO:0008006" key="4">
    <source>
        <dbReference type="Google" id="ProtNLM"/>
    </source>
</evidence>
<organism evidence="2 3">
    <name type="scientific">Penicillium alfredii</name>
    <dbReference type="NCBI Taxonomy" id="1506179"/>
    <lineage>
        <taxon>Eukaryota</taxon>
        <taxon>Fungi</taxon>
        <taxon>Dikarya</taxon>
        <taxon>Ascomycota</taxon>
        <taxon>Pezizomycotina</taxon>
        <taxon>Eurotiomycetes</taxon>
        <taxon>Eurotiomycetidae</taxon>
        <taxon>Eurotiales</taxon>
        <taxon>Aspergillaceae</taxon>
        <taxon>Penicillium</taxon>
    </lineage>
</organism>
<proteinExistence type="predicted"/>
<dbReference type="EMBL" id="JAPMSZ010000009">
    <property type="protein sequence ID" value="KAJ5091687.1"/>
    <property type="molecule type" value="Genomic_DNA"/>
</dbReference>
<evidence type="ECO:0000313" key="3">
    <source>
        <dbReference type="Proteomes" id="UP001141434"/>
    </source>
</evidence>
<dbReference type="RefSeq" id="XP_056509884.1">
    <property type="nucleotide sequence ID" value="XM_056657084.1"/>
</dbReference>
<evidence type="ECO:0000256" key="1">
    <source>
        <dbReference type="SAM" id="MobiDB-lite"/>
    </source>
</evidence>
<feature type="compositionally biased region" description="Acidic residues" evidence="1">
    <location>
        <begin position="289"/>
        <end position="302"/>
    </location>
</feature>
<dbReference type="OrthoDB" id="5377405at2759"/>
<keyword evidence="3" id="KW-1185">Reference proteome</keyword>
<reference evidence="2" key="1">
    <citation type="submission" date="2022-11" db="EMBL/GenBank/DDBJ databases">
        <authorList>
            <person name="Petersen C."/>
        </authorList>
    </citation>
    <scope>NUCLEOTIDE SEQUENCE</scope>
    <source>
        <strain evidence="2">IBT 34128</strain>
    </source>
</reference>
<accession>A0A9W9F155</accession>
<name>A0A9W9F155_9EURO</name>
<comment type="caution">
    <text evidence="2">The sequence shown here is derived from an EMBL/GenBank/DDBJ whole genome shotgun (WGS) entry which is preliminary data.</text>
</comment>
<dbReference type="Proteomes" id="UP001141434">
    <property type="component" value="Unassembled WGS sequence"/>
</dbReference>
<feature type="region of interest" description="Disordered" evidence="1">
    <location>
        <begin position="282"/>
        <end position="302"/>
    </location>
</feature>
<protein>
    <recommendedName>
        <fullName evidence="4">TLDc domain-containing protein</fullName>
    </recommendedName>
</protein>
<evidence type="ECO:0000313" key="2">
    <source>
        <dbReference type="EMBL" id="KAJ5091687.1"/>
    </source>
</evidence>
<sequence length="302" mass="33894">MSALLSFLESSGFLPPSLRDARALVKLLVVTWFGKRHIAVEDLTDLDHVVDCIVRPVAQRTDIGITWDKFEQAASSGMPVLIRGLGRLLGPFYKDPEKGDFTTDHEQRGKVASWPVLAQLGSLRIFSRMFIAVQLYKYYDVRTTPVTASALADDPNAFAKAAIVVLVSGKDSQTKEKKVFGYYVPDIDFERERPYLFQLCDIQNAFRGNGPRPGRELDGDELVFGQKGNGAALVLQQDLKRAVVSHSVSGQHEPLYAATTWGGDWRVEIEVEEIELWLEESPDFSNYGYEDEEEDKDEEDGE</sequence>